<dbReference type="EMBL" id="CP106983">
    <property type="protein sequence ID" value="UYF97132.1"/>
    <property type="molecule type" value="Genomic_DNA"/>
</dbReference>
<dbReference type="AlphaFoldDB" id="A0AA46PTR0"/>
<accession>A0AA46PTR0</accession>
<organism evidence="1 2">
    <name type="scientific">Rhodococcus aetherivorans</name>
    <dbReference type="NCBI Taxonomy" id="191292"/>
    <lineage>
        <taxon>Bacteria</taxon>
        <taxon>Bacillati</taxon>
        <taxon>Actinomycetota</taxon>
        <taxon>Actinomycetes</taxon>
        <taxon>Mycobacteriales</taxon>
        <taxon>Nocardiaceae</taxon>
        <taxon>Rhodococcus</taxon>
    </lineage>
</organism>
<dbReference type="RefSeq" id="WP_263510405.1">
    <property type="nucleotide sequence ID" value="NZ_CP106983.1"/>
</dbReference>
<evidence type="ECO:0000313" key="2">
    <source>
        <dbReference type="Proteomes" id="UP001163947"/>
    </source>
</evidence>
<dbReference type="Proteomes" id="UP001163947">
    <property type="component" value="Plasmid pN2"/>
</dbReference>
<proteinExistence type="predicted"/>
<sequence length="103" mass="10725">MHTWTVTCDPAVAQESGTAATEVDAVLAGAAALRRITAATHRTGHPSPYVCLRIDTRFRIGLSAGPDSPDGVLEWIDDYEHRATIAAAVDDCVPGPGGPDPAC</sequence>
<protein>
    <submittedName>
        <fullName evidence="1">Uncharacterized protein</fullName>
    </submittedName>
</protein>
<keyword evidence="1" id="KW-0614">Plasmid</keyword>
<dbReference type="GeneID" id="83624410"/>
<evidence type="ECO:0000313" key="1">
    <source>
        <dbReference type="EMBL" id="UYF97132.1"/>
    </source>
</evidence>
<gene>
    <name evidence="1" type="ORF">OCS65_28320</name>
</gene>
<reference evidence="1" key="1">
    <citation type="submission" date="2022-09" db="EMBL/GenBank/DDBJ databases">
        <title>The genome sequence of Rhodococcus aetherivorans N1.</title>
        <authorList>
            <person name="Jiang W."/>
        </authorList>
    </citation>
    <scope>NUCLEOTIDE SEQUENCE</scope>
    <source>
        <strain evidence="1">N1</strain>
        <plasmid evidence="1">pN2</plasmid>
    </source>
</reference>
<geneLocation type="plasmid" evidence="1 2">
    <name>pN2</name>
</geneLocation>
<name>A0AA46PTR0_9NOCA</name>